<feature type="compositionally biased region" description="Basic and acidic residues" evidence="1">
    <location>
        <begin position="689"/>
        <end position="750"/>
    </location>
</feature>
<feature type="compositionally biased region" description="Polar residues" evidence="1">
    <location>
        <begin position="280"/>
        <end position="291"/>
    </location>
</feature>
<feature type="region of interest" description="Disordered" evidence="1">
    <location>
        <begin position="225"/>
        <end position="246"/>
    </location>
</feature>
<feature type="region of interest" description="Disordered" evidence="1">
    <location>
        <begin position="274"/>
        <end position="401"/>
    </location>
</feature>
<feature type="region of interest" description="Disordered" evidence="1">
    <location>
        <begin position="912"/>
        <end position="973"/>
    </location>
</feature>
<protein>
    <recommendedName>
        <fullName evidence="2">DUF8035 domain-containing protein</fullName>
    </recommendedName>
</protein>
<feature type="compositionally biased region" description="Low complexity" evidence="1">
    <location>
        <begin position="40"/>
        <end position="54"/>
    </location>
</feature>
<feature type="compositionally biased region" description="Polar residues" evidence="1">
    <location>
        <begin position="1"/>
        <end position="14"/>
    </location>
</feature>
<dbReference type="InterPro" id="IPR058348">
    <property type="entry name" value="DUF8035"/>
</dbReference>
<reference evidence="3" key="1">
    <citation type="journal article" date="2020" name="Stud. Mycol.">
        <title>101 Dothideomycetes genomes: a test case for predicting lifestyles and emergence of pathogens.</title>
        <authorList>
            <person name="Haridas S."/>
            <person name="Albert R."/>
            <person name="Binder M."/>
            <person name="Bloem J."/>
            <person name="Labutti K."/>
            <person name="Salamov A."/>
            <person name="Andreopoulos B."/>
            <person name="Baker S."/>
            <person name="Barry K."/>
            <person name="Bills G."/>
            <person name="Bluhm B."/>
            <person name="Cannon C."/>
            <person name="Castanera R."/>
            <person name="Culley D."/>
            <person name="Daum C."/>
            <person name="Ezra D."/>
            <person name="Gonzalez J."/>
            <person name="Henrissat B."/>
            <person name="Kuo A."/>
            <person name="Liang C."/>
            <person name="Lipzen A."/>
            <person name="Lutzoni F."/>
            <person name="Magnuson J."/>
            <person name="Mondo S."/>
            <person name="Nolan M."/>
            <person name="Ohm R."/>
            <person name="Pangilinan J."/>
            <person name="Park H.-J."/>
            <person name="Ramirez L."/>
            <person name="Alfaro M."/>
            <person name="Sun H."/>
            <person name="Tritt A."/>
            <person name="Yoshinaga Y."/>
            <person name="Zwiers L.-H."/>
            <person name="Turgeon B."/>
            <person name="Goodwin S."/>
            <person name="Spatafora J."/>
            <person name="Crous P."/>
            <person name="Grigoriev I."/>
        </authorList>
    </citation>
    <scope>NUCLEOTIDE SEQUENCE</scope>
    <source>
        <strain evidence="3">CBS 109.77</strain>
    </source>
</reference>
<sequence length="973" mass="111794">MNSVIIPSKTTSVRRYSYNPNAPPPLPQPPRRNSAGISPLQLQAVTQASTQAAAMDSRYYRPSSPRSRAGHPARSSTGTFAEPYYDPSYYPRAGASSPRSSAERIAGSHHSALTYNPASSSTSRAAAPKYDVYSGRRRRNTLETDERLARPVSAHPIPTSIPVRAPGLHSHHDPPSSPLARSWDTRGDTYITHGASRREHKKLYSVDDSSHSTKLVAEKDVIEPRRRESGETRGYSVTSGGRSYHQNKPLIRSADLGDDGYSFITASRMFDETEPAWRTRSGSMERSSRPTSMIMDRAPRASDRALGPPPSTRGFDKINNGIGRNGSGRDHHIRSSSHERSRDVPKYDSYSEGPVSRTASTRHHAPAIHQEPRGRDTYKEEYERRDSRDMENRRHNTADRFEDREVVSRGFGIAPVNPSLAHDHHVLDRQPVWNAAEVGRGRPDEYGAPYYPPPPDRSDVRIPEPRMPDARVSDTRLPDARIADPRLSDARLPDPRVPDARASRERDVAPTYDERPRERDRDRRVTHADDRSSRIPSAVAGVAAGAAAATYGANEILKSRERDRERDRDTDKERERRKERDERERRDRGPDDRREWAPEDRRDRPTEDRRDRDRGLDDGRDKVAEDRRGRVEDLRDRLPEERAVPAALPPATAAFALAEEAERKARERRHEDVDRDRRPRKASPDDSSDERPRHYVDRDAARESERRKEAVPKEAALDPDEEYRRRIQLEAERSGIAARDRDPEDRDRDRERRRHRDERDISRDEVDDRSRGAERSGNMLDTNLVQEPDSLTSPAGERDSSRSVQIVAPPKEPQPAPKGILRKPTEKFPEHPEPIREGVAPHKSQLKGKDIPVDARWTKIDRRLVNPEALEAAKERFEERIDCVIVLRVLTKAEIQKLADRTKEIRQAREDEYELREREHDRRSHRSHRDDEDRDRDHRRDDDSDDDYLSRDRDRDRERDRERDRPRTIEAGR</sequence>
<feature type="region of interest" description="Disordered" evidence="1">
    <location>
        <begin position="439"/>
        <end position="851"/>
    </location>
</feature>
<dbReference type="AlphaFoldDB" id="A0A6A6XIW2"/>
<feature type="compositionally biased region" description="Polar residues" evidence="1">
    <location>
        <begin position="235"/>
        <end position="246"/>
    </location>
</feature>
<proteinExistence type="predicted"/>
<evidence type="ECO:0000313" key="4">
    <source>
        <dbReference type="Proteomes" id="UP000799757"/>
    </source>
</evidence>
<dbReference type="OrthoDB" id="5418088at2759"/>
<evidence type="ECO:0000256" key="1">
    <source>
        <dbReference type="SAM" id="MobiDB-lite"/>
    </source>
</evidence>
<evidence type="ECO:0000313" key="3">
    <source>
        <dbReference type="EMBL" id="KAF2795845.1"/>
    </source>
</evidence>
<feature type="compositionally biased region" description="Polar residues" evidence="1">
    <location>
        <begin position="779"/>
        <end position="793"/>
    </location>
</feature>
<feature type="compositionally biased region" description="Basic and acidic residues" evidence="1">
    <location>
        <begin position="757"/>
        <end position="774"/>
    </location>
</feature>
<name>A0A6A6XIW2_9PLEO</name>
<feature type="compositionally biased region" description="Basic and acidic residues" evidence="1">
    <location>
        <begin position="660"/>
        <end position="677"/>
    </location>
</feature>
<dbReference type="Proteomes" id="UP000799757">
    <property type="component" value="Unassembled WGS sequence"/>
</dbReference>
<feature type="compositionally biased region" description="Pro residues" evidence="1">
    <location>
        <begin position="21"/>
        <end position="30"/>
    </location>
</feature>
<feature type="region of interest" description="Disordered" evidence="1">
    <location>
        <begin position="1"/>
        <end position="85"/>
    </location>
</feature>
<dbReference type="Pfam" id="PF26118">
    <property type="entry name" value="DUF8035"/>
    <property type="match status" value="1"/>
</dbReference>
<gene>
    <name evidence="3" type="ORF">K505DRAFT_348334</name>
</gene>
<accession>A0A6A6XIW2</accession>
<feature type="compositionally biased region" description="Basic and acidic residues" evidence="1">
    <location>
        <begin position="456"/>
        <end position="533"/>
    </location>
</feature>
<keyword evidence="4" id="KW-1185">Reference proteome</keyword>
<feature type="region of interest" description="Disordered" evidence="1">
    <location>
        <begin position="113"/>
        <end position="185"/>
    </location>
</feature>
<feature type="compositionally biased region" description="Basic and acidic residues" evidence="1">
    <location>
        <begin position="140"/>
        <end position="149"/>
    </location>
</feature>
<feature type="compositionally biased region" description="Basic and acidic residues" evidence="1">
    <location>
        <begin position="823"/>
        <end position="840"/>
    </location>
</feature>
<feature type="compositionally biased region" description="Basic and acidic residues" evidence="1">
    <location>
        <begin position="336"/>
        <end position="346"/>
    </location>
</feature>
<evidence type="ECO:0000259" key="2">
    <source>
        <dbReference type="Pfam" id="PF26118"/>
    </source>
</evidence>
<dbReference type="PANTHER" id="PTHR42081:SF1">
    <property type="entry name" value="ZINC FINGER PROTEIN DHHC DOMAIN CONTAINING PROTEIN"/>
    <property type="match status" value="1"/>
</dbReference>
<dbReference type="EMBL" id="MU001846">
    <property type="protein sequence ID" value="KAF2795845.1"/>
    <property type="molecule type" value="Genomic_DNA"/>
</dbReference>
<feature type="domain" description="DUF8035" evidence="2">
    <location>
        <begin position="854"/>
        <end position="908"/>
    </location>
</feature>
<feature type="compositionally biased region" description="Low complexity" evidence="1">
    <location>
        <begin position="644"/>
        <end position="658"/>
    </location>
</feature>
<organism evidence="3 4">
    <name type="scientific">Melanomma pulvis-pyrius CBS 109.77</name>
    <dbReference type="NCBI Taxonomy" id="1314802"/>
    <lineage>
        <taxon>Eukaryota</taxon>
        <taxon>Fungi</taxon>
        <taxon>Dikarya</taxon>
        <taxon>Ascomycota</taxon>
        <taxon>Pezizomycotina</taxon>
        <taxon>Dothideomycetes</taxon>
        <taxon>Pleosporomycetidae</taxon>
        <taxon>Pleosporales</taxon>
        <taxon>Melanommataceae</taxon>
        <taxon>Melanomma</taxon>
    </lineage>
</organism>
<feature type="compositionally biased region" description="Low complexity" evidence="1">
    <location>
        <begin position="538"/>
        <end position="549"/>
    </location>
</feature>
<feature type="compositionally biased region" description="Basic and acidic residues" evidence="1">
    <location>
        <begin position="557"/>
        <end position="643"/>
    </location>
</feature>
<feature type="compositionally biased region" description="Basic and acidic residues" evidence="1">
    <location>
        <begin position="370"/>
        <end position="401"/>
    </location>
</feature>
<dbReference type="PANTHER" id="PTHR42081">
    <property type="entry name" value="ZINC FINGER PROTEIN DHHC DOMAIN CONTAINING PROTEIN"/>
    <property type="match status" value="1"/>
</dbReference>
<feature type="compositionally biased region" description="Low complexity" evidence="1">
    <location>
        <begin position="118"/>
        <end position="127"/>
    </location>
</feature>